<dbReference type="NCBIfam" id="TIGR00526">
    <property type="entry name" value="folB_dom"/>
    <property type="match status" value="1"/>
</dbReference>
<organism evidence="7 8">
    <name type="scientific">Paradevosia tibetensis</name>
    <dbReference type="NCBI Taxonomy" id="1447062"/>
    <lineage>
        <taxon>Bacteria</taxon>
        <taxon>Pseudomonadati</taxon>
        <taxon>Pseudomonadota</taxon>
        <taxon>Alphaproteobacteria</taxon>
        <taxon>Hyphomicrobiales</taxon>
        <taxon>Devosiaceae</taxon>
        <taxon>Paradevosia</taxon>
    </lineage>
</organism>
<gene>
    <name evidence="7" type="primary">folB</name>
    <name evidence="7" type="ORF">FNA67_13155</name>
</gene>
<dbReference type="FunFam" id="3.30.1130.10:FF:000003">
    <property type="entry name" value="7,8-dihydroneopterin aldolase"/>
    <property type="match status" value="1"/>
</dbReference>
<dbReference type="AlphaFoldDB" id="A0A5B9DQ38"/>
<dbReference type="EMBL" id="CP041690">
    <property type="protein sequence ID" value="QEE21065.1"/>
    <property type="molecule type" value="Genomic_DNA"/>
</dbReference>
<evidence type="ECO:0000256" key="6">
    <source>
        <dbReference type="RuleBase" id="RU362079"/>
    </source>
</evidence>
<dbReference type="RefSeq" id="WP_147656334.1">
    <property type="nucleotide sequence ID" value="NZ_BMFM01000001.1"/>
</dbReference>
<evidence type="ECO:0000256" key="5">
    <source>
        <dbReference type="ARBA" id="ARBA00023239"/>
    </source>
</evidence>
<protein>
    <recommendedName>
        <fullName evidence="6">7,8-dihydroneopterin aldolase</fullName>
        <ecNumber evidence="6">4.1.2.25</ecNumber>
    </recommendedName>
</protein>
<dbReference type="UniPathway" id="UPA00077">
    <property type="reaction ID" value="UER00154"/>
</dbReference>
<dbReference type="KEGG" id="yti:FNA67_13155"/>
<dbReference type="InterPro" id="IPR006157">
    <property type="entry name" value="FolB_dom"/>
</dbReference>
<keyword evidence="8" id="KW-1185">Reference proteome</keyword>
<keyword evidence="4 6" id="KW-0289">Folate biosynthesis</keyword>
<comment type="function">
    <text evidence="6">Catalyzes the conversion of 7,8-dihydroneopterin to 6-hydroxymethyl-7,8-dihydropterin.</text>
</comment>
<dbReference type="OrthoDB" id="9808041at2"/>
<dbReference type="Pfam" id="PF02152">
    <property type="entry name" value="FolB"/>
    <property type="match status" value="1"/>
</dbReference>
<dbReference type="InterPro" id="IPR006156">
    <property type="entry name" value="Dihydroneopterin_aldolase"/>
</dbReference>
<comment type="pathway">
    <text evidence="2 6">Cofactor biosynthesis; tetrahydrofolate biosynthesis; 2-amino-4-hydroxy-6-hydroxymethyl-7,8-dihydropteridine diphosphate from 7,8-dihydroneopterin triphosphate: step 3/4.</text>
</comment>
<accession>A0A5B9DQ38</accession>
<dbReference type="Proteomes" id="UP000321062">
    <property type="component" value="Chromosome"/>
</dbReference>
<dbReference type="NCBIfam" id="TIGR00525">
    <property type="entry name" value="folB"/>
    <property type="match status" value="1"/>
</dbReference>
<dbReference type="SMART" id="SM00905">
    <property type="entry name" value="FolB"/>
    <property type="match status" value="1"/>
</dbReference>
<name>A0A5B9DQ38_9HYPH</name>
<evidence type="ECO:0000313" key="8">
    <source>
        <dbReference type="Proteomes" id="UP000321062"/>
    </source>
</evidence>
<dbReference type="CDD" id="cd00534">
    <property type="entry name" value="DHNA_DHNTPE"/>
    <property type="match status" value="1"/>
</dbReference>
<evidence type="ECO:0000256" key="1">
    <source>
        <dbReference type="ARBA" id="ARBA00001353"/>
    </source>
</evidence>
<dbReference type="GO" id="GO:0046656">
    <property type="term" value="P:folic acid biosynthetic process"/>
    <property type="evidence" value="ECO:0007669"/>
    <property type="project" value="UniProtKB-UniRule"/>
</dbReference>
<evidence type="ECO:0000256" key="2">
    <source>
        <dbReference type="ARBA" id="ARBA00005013"/>
    </source>
</evidence>
<evidence type="ECO:0000256" key="3">
    <source>
        <dbReference type="ARBA" id="ARBA00005708"/>
    </source>
</evidence>
<dbReference type="Gene3D" id="3.30.1130.10">
    <property type="match status" value="1"/>
</dbReference>
<comment type="catalytic activity">
    <reaction evidence="1 6">
        <text>7,8-dihydroneopterin = 6-hydroxymethyl-7,8-dihydropterin + glycolaldehyde</text>
        <dbReference type="Rhea" id="RHEA:10540"/>
        <dbReference type="ChEBI" id="CHEBI:17001"/>
        <dbReference type="ChEBI" id="CHEBI:17071"/>
        <dbReference type="ChEBI" id="CHEBI:44841"/>
        <dbReference type="EC" id="4.1.2.25"/>
    </reaction>
</comment>
<dbReference type="PANTHER" id="PTHR42844:SF1">
    <property type="entry name" value="DIHYDRONEOPTERIN ALDOLASE 1-RELATED"/>
    <property type="match status" value="1"/>
</dbReference>
<reference evidence="7 8" key="1">
    <citation type="journal article" date="2015" name="Int. J. Syst. Evol. Microbiol.">
        <title>Youhaiella tibetensis gen. nov., sp. nov., isolated from subsurface sediment.</title>
        <authorList>
            <person name="Wang Y.X."/>
            <person name="Huang F.Q."/>
            <person name="Nogi Y."/>
            <person name="Pang S.J."/>
            <person name="Wang P.K."/>
            <person name="Lv J."/>
        </authorList>
    </citation>
    <scope>NUCLEOTIDE SEQUENCE [LARGE SCALE GENOMIC DNA]</scope>
    <source>
        <strain evidence="8">fig4</strain>
    </source>
</reference>
<dbReference type="InterPro" id="IPR043133">
    <property type="entry name" value="GTP-CH-I_C/QueF"/>
</dbReference>
<dbReference type="PANTHER" id="PTHR42844">
    <property type="entry name" value="DIHYDRONEOPTERIN ALDOLASE 1-RELATED"/>
    <property type="match status" value="1"/>
</dbReference>
<evidence type="ECO:0000313" key="7">
    <source>
        <dbReference type="EMBL" id="QEE21065.1"/>
    </source>
</evidence>
<dbReference type="GO" id="GO:0004150">
    <property type="term" value="F:dihydroneopterin aldolase activity"/>
    <property type="evidence" value="ECO:0007669"/>
    <property type="project" value="UniProtKB-UniRule"/>
</dbReference>
<dbReference type="GO" id="GO:0005737">
    <property type="term" value="C:cytoplasm"/>
    <property type="evidence" value="ECO:0007669"/>
    <property type="project" value="TreeGrafter"/>
</dbReference>
<dbReference type="SUPFAM" id="SSF55620">
    <property type="entry name" value="Tetrahydrobiopterin biosynthesis enzymes-like"/>
    <property type="match status" value="1"/>
</dbReference>
<dbReference type="GO" id="GO:0046654">
    <property type="term" value="P:tetrahydrofolate biosynthetic process"/>
    <property type="evidence" value="ECO:0007669"/>
    <property type="project" value="UniProtKB-UniRule"/>
</dbReference>
<sequence>MSAKDLIILNNLGFYGYHGALSEENRLGQRFWIDFTAGLDLSAPARSDDLSDAVSYADVFDVIQATFSNTRFNLIEALAQSIADAVFAAFPAIETIRIRIRKPEAPIPMVAGEAAIELYRERS</sequence>
<proteinExistence type="inferred from homology"/>
<keyword evidence="5 6" id="KW-0456">Lyase</keyword>
<evidence type="ECO:0000256" key="4">
    <source>
        <dbReference type="ARBA" id="ARBA00022909"/>
    </source>
</evidence>
<comment type="similarity">
    <text evidence="3 6">Belongs to the DHNA family.</text>
</comment>
<dbReference type="EC" id="4.1.2.25" evidence="6"/>